<dbReference type="PANTHER" id="PTHR47396">
    <property type="entry name" value="TYPE I RESTRICTION ENZYME ECOKI R PROTEIN"/>
    <property type="match status" value="1"/>
</dbReference>
<evidence type="ECO:0000313" key="4">
    <source>
        <dbReference type="Proteomes" id="UP000294854"/>
    </source>
</evidence>
<dbReference type="PANTHER" id="PTHR47396:SF1">
    <property type="entry name" value="ATP-DEPENDENT HELICASE IRC3-RELATED"/>
    <property type="match status" value="1"/>
</dbReference>
<dbReference type="InterPro" id="IPR027417">
    <property type="entry name" value="P-loop_NTPase"/>
</dbReference>
<dbReference type="OrthoDB" id="9802848at2"/>
<organism evidence="3 4">
    <name type="scientific">Secundilactobacillus malefermentans</name>
    <dbReference type="NCBI Taxonomy" id="176292"/>
    <lineage>
        <taxon>Bacteria</taxon>
        <taxon>Bacillati</taxon>
        <taxon>Bacillota</taxon>
        <taxon>Bacilli</taxon>
        <taxon>Lactobacillales</taxon>
        <taxon>Lactobacillaceae</taxon>
        <taxon>Secundilactobacillus</taxon>
    </lineage>
</organism>
<feature type="domain" description="Helicase ATP-binding" evidence="1">
    <location>
        <begin position="235"/>
        <end position="387"/>
    </location>
</feature>
<dbReference type="GO" id="GO:0005829">
    <property type="term" value="C:cytosol"/>
    <property type="evidence" value="ECO:0007669"/>
    <property type="project" value="TreeGrafter"/>
</dbReference>
<dbReference type="Pfam" id="PF00271">
    <property type="entry name" value="Helicase_C"/>
    <property type="match status" value="1"/>
</dbReference>
<comment type="caution">
    <text evidence="3">The sequence shown here is derived from an EMBL/GenBank/DDBJ whole genome shotgun (WGS) entry which is preliminary data.</text>
</comment>
<dbReference type="GO" id="GO:0005524">
    <property type="term" value="F:ATP binding"/>
    <property type="evidence" value="ECO:0007669"/>
    <property type="project" value="InterPro"/>
</dbReference>
<dbReference type="RefSeq" id="WP_010619191.1">
    <property type="nucleotide sequence ID" value="NZ_PUFO01000024.1"/>
</dbReference>
<dbReference type="GO" id="GO:0003677">
    <property type="term" value="F:DNA binding"/>
    <property type="evidence" value="ECO:0007669"/>
    <property type="project" value="InterPro"/>
</dbReference>
<dbReference type="GO" id="GO:0016787">
    <property type="term" value="F:hydrolase activity"/>
    <property type="evidence" value="ECO:0007669"/>
    <property type="project" value="InterPro"/>
</dbReference>
<dbReference type="SUPFAM" id="SSF52540">
    <property type="entry name" value="P-loop containing nucleoside triphosphate hydrolases"/>
    <property type="match status" value="1"/>
</dbReference>
<accession>A0A4R5NR12</accession>
<dbReference type="PROSITE" id="PS51194">
    <property type="entry name" value="HELICASE_CTER"/>
    <property type="match status" value="1"/>
</dbReference>
<dbReference type="Pfam" id="PF26350">
    <property type="entry name" value="DUF8090"/>
    <property type="match status" value="1"/>
</dbReference>
<dbReference type="Gene3D" id="3.30.870.10">
    <property type="entry name" value="Endonuclease Chain A"/>
    <property type="match status" value="1"/>
</dbReference>
<dbReference type="EMBL" id="PUFO01000024">
    <property type="protein sequence ID" value="TDG79332.1"/>
    <property type="molecule type" value="Genomic_DNA"/>
</dbReference>
<dbReference type="Pfam" id="PF13091">
    <property type="entry name" value="PLDc_2"/>
    <property type="match status" value="1"/>
</dbReference>
<dbReference type="InterPro" id="IPR050742">
    <property type="entry name" value="Helicase_Restrict-Modif_Enz"/>
</dbReference>
<dbReference type="CDD" id="cd09204">
    <property type="entry name" value="PLDc_N_DEXD_b2"/>
    <property type="match status" value="1"/>
</dbReference>
<dbReference type="InterPro" id="IPR058403">
    <property type="entry name" value="DUF8090"/>
</dbReference>
<dbReference type="CDD" id="cd18032">
    <property type="entry name" value="DEXHc_RE_I_III_res"/>
    <property type="match status" value="1"/>
</dbReference>
<evidence type="ECO:0000259" key="1">
    <source>
        <dbReference type="PROSITE" id="PS51192"/>
    </source>
</evidence>
<dbReference type="SMART" id="SM00487">
    <property type="entry name" value="DEXDc"/>
    <property type="match status" value="1"/>
</dbReference>
<dbReference type="PROSITE" id="PS51192">
    <property type="entry name" value="HELICASE_ATP_BIND_1"/>
    <property type="match status" value="1"/>
</dbReference>
<dbReference type="Pfam" id="PF04851">
    <property type="entry name" value="ResIII"/>
    <property type="match status" value="1"/>
</dbReference>
<dbReference type="Gene3D" id="3.40.50.300">
    <property type="entry name" value="P-loop containing nucleotide triphosphate hydrolases"/>
    <property type="match status" value="2"/>
</dbReference>
<dbReference type="SMART" id="SM00490">
    <property type="entry name" value="HELICc"/>
    <property type="match status" value="1"/>
</dbReference>
<dbReference type="CDD" id="cd18799">
    <property type="entry name" value="SF2_C_EcoAI-like"/>
    <property type="match status" value="1"/>
</dbReference>
<evidence type="ECO:0008006" key="5">
    <source>
        <dbReference type="Google" id="ProtNLM"/>
    </source>
</evidence>
<reference evidence="3 4" key="1">
    <citation type="journal article" date="2019" name="Appl. Microbiol. Biotechnol.">
        <title>Uncovering carbohydrate metabolism through a genotype-phenotype association study of 56 lactic acid bacteria genomes.</title>
        <authorList>
            <person name="Buron-Moles G."/>
            <person name="Chailyan A."/>
            <person name="Dolejs I."/>
            <person name="Forster J."/>
            <person name="Miks M.H."/>
        </authorList>
    </citation>
    <scope>NUCLEOTIDE SEQUENCE [LARGE SCALE GENOMIC DNA]</scope>
    <source>
        <strain evidence="3 4">ATCC 49373</strain>
    </source>
</reference>
<protein>
    <recommendedName>
        <fullName evidence="5">Helicase</fullName>
    </recommendedName>
</protein>
<dbReference type="Proteomes" id="UP000294854">
    <property type="component" value="Unassembled WGS sequence"/>
</dbReference>
<name>A0A4R5NR12_9LACO</name>
<proteinExistence type="predicted"/>
<evidence type="ECO:0000259" key="2">
    <source>
        <dbReference type="PROSITE" id="PS51194"/>
    </source>
</evidence>
<dbReference type="AlphaFoldDB" id="A0A4R5NR12"/>
<gene>
    <name evidence="3" type="ORF">C5L31_000128</name>
</gene>
<dbReference type="InterPro" id="IPR001650">
    <property type="entry name" value="Helicase_C-like"/>
</dbReference>
<keyword evidence="4" id="KW-1185">Reference proteome</keyword>
<feature type="domain" description="Helicase C-terminal" evidence="2">
    <location>
        <begin position="439"/>
        <end position="590"/>
    </location>
</feature>
<evidence type="ECO:0000313" key="3">
    <source>
        <dbReference type="EMBL" id="TDG79332.1"/>
    </source>
</evidence>
<dbReference type="InterPro" id="IPR025202">
    <property type="entry name" value="PLD-like_dom"/>
</dbReference>
<dbReference type="InterPro" id="IPR006935">
    <property type="entry name" value="Helicase/UvrB_N"/>
</dbReference>
<dbReference type="InterPro" id="IPR014001">
    <property type="entry name" value="Helicase_ATP-bd"/>
</dbReference>
<dbReference type="SUPFAM" id="SSF56024">
    <property type="entry name" value="Phospholipase D/nuclease"/>
    <property type="match status" value="1"/>
</dbReference>
<dbReference type="STRING" id="1122149.FD44_GL001577"/>
<sequence>MDDKIESKIEESVLAGYVDRNKYALTEEFRSQLINNRPNDNMYFHINDELDHCSGFTFAVAFVSENILTPLKAKIADISKKGVKGRILTSNYLNFNQPKAFRELLKLPNVEVRVLEKNGFHAKGYMFEHGKENYQSVIIGSSNLTRNALIQNYEWNLRFSSFENSDVTNQICSEMDETWGQAIELTDEWIDNYEITYNQSKPEEKSPNELNETKYIFHTIVPNVMQNEALKSLKAERLSGAQRALIVSATGTGKTFLGAFDVKQFEPKRFLFVVHREQILKKSLESFYKVIGGNRKDYGLFTGNRTDSRAKYLFASIQTLSKPENYELFDPKDFDYILIDEVHRAGAKSYQNLINYFKPNFLLGMTATPERTDGYNLYELFDYNIAYEIRLKAALEENMLCPFHYIGVTDYEVDGVQTSDLSDLKWLASDERVAYILKQVDYFGYSGEKVHGLIFCSSVKEAQALAENFTKKNHRAVALSGSTSQMDRDSAVKQLESGEIEYIITVDIFNEGIDIPCVNQVVLLRNTQSSIVFIQQLGRGLRKAPDKDFVNVIDFIGDYKNNYLIPIALTGDKTRSKNKARDTLTTQQLIGVSTISFSKIVKERIYEAINTTNLTAQKELVEDYKSLKFKIGRSPLLSDFQKWGSVDPMVFANKFNNYNHFLKKVEENRSLSESEDKVLTFVTKE</sequence>